<feature type="transmembrane region" description="Helical" evidence="3">
    <location>
        <begin position="390"/>
        <end position="415"/>
    </location>
</feature>
<evidence type="ECO:0000256" key="3">
    <source>
        <dbReference type="SAM" id="Phobius"/>
    </source>
</evidence>
<dbReference type="InterPro" id="IPR000315">
    <property type="entry name" value="Znf_B-box"/>
</dbReference>
<evidence type="ECO:0000256" key="1">
    <source>
        <dbReference type="PROSITE-ProRule" id="PRU00024"/>
    </source>
</evidence>
<protein>
    <recommendedName>
        <fullName evidence="4">B box-type domain-containing protein</fullName>
    </recommendedName>
</protein>
<keyword evidence="1" id="KW-0479">Metal-binding</keyword>
<sequence length="463" mass="52068">MQAAASAGKYVKDSVKGIFLVAPGKSGPPSCANCAEKGAVYCVDCKKSFCRFCAVLLHHPSTKLEKHSMEEIDINKLPVKILSPVLLDLCLIFVGAFLLSGPGITAEYFSGNSYCPALSRGRRWLAKTDANLFFYYKAHLAKYCDWEDSYWRFFMDTWVRGILTDTDAWLLIISQAVRAVIFEEFLRVLVTPAVAVVYAFFATMVRLVEWEIALFLTEAQKKSVNNVGEAFAKISFATSLAIKDKKPPPPATLRRKRPMTDWVEGAKYWYDRHTRLISYYRAQAQAACRFVLWGSLKVTFFVRVVCMVLGHNAILSAMKYAGFGDLGAKHVSWFSESSGMDLKRLQEGARFTDTSYSDWLAVGLFWQVVQRLPVVGWLGQEAGGVIADGFWALLPILSRVAVPVLCLLLPPALFFRKIARQKASFADQWKKSTVKEIYGEMSRKEPAKEWEKVTFSPQEAAAR</sequence>
<organism evidence="5">
    <name type="scientific">Alexandrium andersonii</name>
    <dbReference type="NCBI Taxonomy" id="327968"/>
    <lineage>
        <taxon>Eukaryota</taxon>
        <taxon>Sar</taxon>
        <taxon>Alveolata</taxon>
        <taxon>Dinophyceae</taxon>
        <taxon>Gonyaulacales</taxon>
        <taxon>Pyrocystaceae</taxon>
        <taxon>Alexandrium</taxon>
    </lineage>
</organism>
<dbReference type="EMBL" id="HBGQ01021910">
    <property type="protein sequence ID" value="CAD9395729.1"/>
    <property type="molecule type" value="Transcribed_RNA"/>
</dbReference>
<dbReference type="PROSITE" id="PS50119">
    <property type="entry name" value="ZF_BBOX"/>
    <property type="match status" value="1"/>
</dbReference>
<keyword evidence="1" id="KW-0862">Zinc</keyword>
<keyword evidence="1" id="KW-0863">Zinc-finger</keyword>
<evidence type="ECO:0000313" key="5">
    <source>
        <dbReference type="EMBL" id="CAD9395729.1"/>
    </source>
</evidence>
<keyword evidence="3" id="KW-0472">Membrane</keyword>
<feature type="domain" description="B box-type" evidence="4">
    <location>
        <begin position="31"/>
        <end position="72"/>
    </location>
</feature>
<accession>A0A7S2BG43</accession>
<feature type="transmembrane region" description="Helical" evidence="3">
    <location>
        <begin position="85"/>
        <end position="104"/>
    </location>
</feature>
<name>A0A7S2BG43_9DINO</name>
<evidence type="ECO:0000256" key="2">
    <source>
        <dbReference type="SAM" id="MobiDB-lite"/>
    </source>
</evidence>
<feature type="compositionally biased region" description="Basic and acidic residues" evidence="2">
    <location>
        <begin position="443"/>
        <end position="452"/>
    </location>
</feature>
<proteinExistence type="predicted"/>
<reference evidence="5" key="1">
    <citation type="submission" date="2021-01" db="EMBL/GenBank/DDBJ databases">
        <authorList>
            <person name="Corre E."/>
            <person name="Pelletier E."/>
            <person name="Niang G."/>
            <person name="Scheremetjew M."/>
            <person name="Finn R."/>
            <person name="Kale V."/>
            <person name="Holt S."/>
            <person name="Cochrane G."/>
            <person name="Meng A."/>
            <person name="Brown T."/>
            <person name="Cohen L."/>
        </authorList>
    </citation>
    <scope>NUCLEOTIDE SEQUENCE</scope>
    <source>
        <strain evidence="5">CCMP2222</strain>
    </source>
</reference>
<dbReference type="CDD" id="cd19757">
    <property type="entry name" value="Bbox1"/>
    <property type="match status" value="1"/>
</dbReference>
<keyword evidence="3" id="KW-1133">Transmembrane helix</keyword>
<dbReference type="GO" id="GO:0008270">
    <property type="term" value="F:zinc ion binding"/>
    <property type="evidence" value="ECO:0007669"/>
    <property type="project" value="UniProtKB-KW"/>
</dbReference>
<feature type="transmembrane region" description="Helical" evidence="3">
    <location>
        <begin position="185"/>
        <end position="208"/>
    </location>
</feature>
<keyword evidence="3" id="KW-0812">Transmembrane</keyword>
<evidence type="ECO:0000259" key="4">
    <source>
        <dbReference type="PROSITE" id="PS50119"/>
    </source>
</evidence>
<gene>
    <name evidence="5" type="ORF">AAND1436_LOCUS10845</name>
</gene>
<feature type="region of interest" description="Disordered" evidence="2">
    <location>
        <begin position="443"/>
        <end position="463"/>
    </location>
</feature>
<dbReference type="AlphaFoldDB" id="A0A7S2BG43"/>